<evidence type="ECO:0008006" key="11">
    <source>
        <dbReference type="Google" id="ProtNLM"/>
    </source>
</evidence>
<feature type="region of interest" description="Disordered" evidence="7">
    <location>
        <begin position="198"/>
        <end position="221"/>
    </location>
</feature>
<feature type="transmembrane region" description="Helical" evidence="8">
    <location>
        <begin position="21"/>
        <end position="43"/>
    </location>
</feature>
<name>A0ABD3QNN6_9STRA</name>
<dbReference type="GO" id="GO:0006811">
    <property type="term" value="P:monoatomic ion transport"/>
    <property type="evidence" value="ECO:0007669"/>
    <property type="project" value="UniProtKB-KW"/>
</dbReference>
<keyword evidence="3 8" id="KW-0812">Transmembrane</keyword>
<evidence type="ECO:0000256" key="1">
    <source>
        <dbReference type="ARBA" id="ARBA00004141"/>
    </source>
</evidence>
<feature type="transmembrane region" description="Helical" evidence="8">
    <location>
        <begin position="503"/>
        <end position="524"/>
    </location>
</feature>
<dbReference type="PANTHER" id="PTHR33281">
    <property type="entry name" value="UPF0187 PROTEIN YNEE"/>
    <property type="match status" value="1"/>
</dbReference>
<evidence type="ECO:0000313" key="9">
    <source>
        <dbReference type="EMBL" id="KAL3802008.1"/>
    </source>
</evidence>
<feature type="transmembrane region" description="Helical" evidence="8">
    <location>
        <begin position="95"/>
        <end position="112"/>
    </location>
</feature>
<dbReference type="AlphaFoldDB" id="A0ABD3QNN6"/>
<accession>A0ABD3QNN6</accession>
<evidence type="ECO:0000256" key="8">
    <source>
        <dbReference type="SAM" id="Phobius"/>
    </source>
</evidence>
<evidence type="ECO:0000256" key="4">
    <source>
        <dbReference type="ARBA" id="ARBA00022989"/>
    </source>
</evidence>
<feature type="region of interest" description="Disordered" evidence="7">
    <location>
        <begin position="606"/>
        <end position="637"/>
    </location>
</feature>
<dbReference type="Proteomes" id="UP001530400">
    <property type="component" value="Unassembled WGS sequence"/>
</dbReference>
<evidence type="ECO:0000313" key="10">
    <source>
        <dbReference type="Proteomes" id="UP001530400"/>
    </source>
</evidence>
<evidence type="ECO:0000256" key="2">
    <source>
        <dbReference type="ARBA" id="ARBA00022448"/>
    </source>
</evidence>
<dbReference type="EMBL" id="JALLPJ020000117">
    <property type="protein sequence ID" value="KAL3802008.1"/>
    <property type="molecule type" value="Genomic_DNA"/>
</dbReference>
<comment type="caution">
    <text evidence="9">The sequence shown here is derived from an EMBL/GenBank/DDBJ whole genome shotgun (WGS) entry which is preliminary data.</text>
</comment>
<evidence type="ECO:0000256" key="7">
    <source>
        <dbReference type="SAM" id="MobiDB-lite"/>
    </source>
</evidence>
<sequence>MIEYSRGSYGLSLLFRWNGSCLIKAFIPGLLSVILYLSLYFSLFDYAKDYYYQLFTQEHSATIVFYNTSDAQDNHMEEEIQDQVQEAILVDYLNHPYAIGVLVTSITLLITFRANYGYQRYWEGCTAAHNMMSKFMDATMHAAVFHLQSDKLIGMRPPSFYDWDELNGGRLTRDREKFDDDDDDVLATAKLTTNNKVWEAKNNGHSSDSFREDEDDRDRPQSCLAKTNATLRRRRFRKSINETPSTRNVHFELEKKQNGHGDDIVSPGYNHLLGPPRLDGGWGLIYPNEVSGRPTATYYDINKYPTASRIDPSNTEGFASTKGGRTPSLFLQELAHLSSLMCAVAMTTLRNDLADVESPLGTYIPGQPWPECDPLKLPKEVKRAAYGSSLCGCGASKYRRNVRYVLGMDQTDQARTRYNAARPMLVLGGVSDNEIAFLQRARGPYAKTQLCWCWLSEYVIREHMAGSLGAVGPPIVSRTIHFLSDGMKHYNEARKITSIPFPFVHAQLSAFFIFVVGVCIPFLMNQYANQAWLGGTLTFLVVTCLAGLHEVARELENPYRNAPNDIPLCTMLAMYNESLITMFAGFHPDSYWDESDVLKAKGVIGESENGESDENDAPQLISDVDTPRTESDITETPRSISCIDEKKDDAALSNNRRQSADDVSLTKLREMIEMQAVKIKELQDRIHCSRANGL</sequence>
<dbReference type="PANTHER" id="PTHR33281:SF20">
    <property type="match status" value="1"/>
</dbReference>
<reference evidence="9 10" key="1">
    <citation type="submission" date="2024-10" db="EMBL/GenBank/DDBJ databases">
        <title>Updated reference genomes for cyclostephanoid diatoms.</title>
        <authorList>
            <person name="Roberts W.R."/>
            <person name="Alverson A.J."/>
        </authorList>
    </citation>
    <scope>NUCLEOTIDE SEQUENCE [LARGE SCALE GENOMIC DNA]</scope>
    <source>
        <strain evidence="9 10">AJA010-31</strain>
    </source>
</reference>
<keyword evidence="6 8" id="KW-0472">Membrane</keyword>
<dbReference type="Pfam" id="PF25539">
    <property type="entry name" value="Bestrophin_2"/>
    <property type="match status" value="1"/>
</dbReference>
<feature type="transmembrane region" description="Helical" evidence="8">
    <location>
        <begin position="530"/>
        <end position="548"/>
    </location>
</feature>
<proteinExistence type="predicted"/>
<evidence type="ECO:0000256" key="5">
    <source>
        <dbReference type="ARBA" id="ARBA00023065"/>
    </source>
</evidence>
<keyword evidence="4 8" id="KW-1133">Transmembrane helix</keyword>
<comment type="subcellular location">
    <subcellularLocation>
        <location evidence="1">Membrane</location>
        <topology evidence="1">Multi-pass membrane protein</topology>
    </subcellularLocation>
</comment>
<keyword evidence="2" id="KW-0813">Transport</keyword>
<protein>
    <recommendedName>
        <fullName evidence="11">Bestrophin homolog</fullName>
    </recommendedName>
</protein>
<dbReference type="GO" id="GO:0016020">
    <property type="term" value="C:membrane"/>
    <property type="evidence" value="ECO:0007669"/>
    <property type="project" value="UniProtKB-SubCell"/>
</dbReference>
<evidence type="ECO:0000256" key="6">
    <source>
        <dbReference type="ARBA" id="ARBA00023136"/>
    </source>
</evidence>
<keyword evidence="10" id="KW-1185">Reference proteome</keyword>
<keyword evidence="5" id="KW-0406">Ion transport</keyword>
<gene>
    <name evidence="9" type="ORF">ACHAWO_007374</name>
</gene>
<evidence type="ECO:0000256" key="3">
    <source>
        <dbReference type="ARBA" id="ARBA00022692"/>
    </source>
</evidence>
<organism evidence="9 10">
    <name type="scientific">Cyclotella atomus</name>
    <dbReference type="NCBI Taxonomy" id="382360"/>
    <lineage>
        <taxon>Eukaryota</taxon>
        <taxon>Sar</taxon>
        <taxon>Stramenopiles</taxon>
        <taxon>Ochrophyta</taxon>
        <taxon>Bacillariophyta</taxon>
        <taxon>Coscinodiscophyceae</taxon>
        <taxon>Thalassiosirophycidae</taxon>
        <taxon>Stephanodiscales</taxon>
        <taxon>Stephanodiscaceae</taxon>
        <taxon>Cyclotella</taxon>
    </lineage>
</organism>
<dbReference type="InterPro" id="IPR044669">
    <property type="entry name" value="YneE/VCCN1/2-like"/>
</dbReference>